<dbReference type="PROSITE" id="PS51473">
    <property type="entry name" value="GNK2"/>
    <property type="match status" value="2"/>
</dbReference>
<feature type="signal peptide" evidence="6">
    <location>
        <begin position="1"/>
        <end position="26"/>
    </location>
</feature>
<keyword evidence="3 6" id="KW-0732">Signal</keyword>
<dbReference type="OMA" id="DISANYC"/>
<evidence type="ECO:0000256" key="6">
    <source>
        <dbReference type="SAM" id="SignalP"/>
    </source>
</evidence>
<evidence type="ECO:0000256" key="1">
    <source>
        <dbReference type="ARBA" id="ARBA00004613"/>
    </source>
</evidence>
<proteinExistence type="inferred from homology"/>
<feature type="chain" id="PRO_5029594920" description="Gnk2-homologous domain-containing protein" evidence="6">
    <location>
        <begin position="27"/>
        <end position="260"/>
    </location>
</feature>
<evidence type="ECO:0000256" key="4">
    <source>
        <dbReference type="ARBA" id="ARBA00022737"/>
    </source>
</evidence>
<dbReference type="PANTHER" id="PTHR32411:SF43">
    <property type="entry name" value="CYSTEINE-RICH REPEAT SECRETORY PROTEIN 38"/>
    <property type="match status" value="1"/>
</dbReference>
<feature type="domain" description="Gnk2-homologous" evidence="7">
    <location>
        <begin position="134"/>
        <end position="240"/>
    </location>
</feature>
<evidence type="ECO:0000256" key="5">
    <source>
        <dbReference type="ARBA" id="ARBA00038515"/>
    </source>
</evidence>
<sequence length="260" mass="28492">MFVLNQLKAFLLLLVSVCLLVESVNAQAVYVFHICLDPPGDALSDGYKADRDSLLSSFSSKAADSTFYNDTLNNGVYGLFLCRGDVSNSACRACVTAAGEDIRNRCSNNASAVIWYDQCLLRYSNATFFGIPETARRVFMYNVGNNTTPDEPDAGALGIIYTLVANAPYSELMYGADDATVMGGSQSRYGLVQCTRDISSDDCRRCLLKLTDDIPRCCQGKRGWRILAPSCYIRYEDYLFYEQPVLPPPPAAPPAPPTGD</sequence>
<dbReference type="InterPro" id="IPR050581">
    <property type="entry name" value="CRR_secretory_protein"/>
</dbReference>
<dbReference type="CDD" id="cd23509">
    <property type="entry name" value="Gnk2-like"/>
    <property type="match status" value="2"/>
</dbReference>
<dbReference type="Gene3D" id="3.30.430.20">
    <property type="entry name" value="Gnk2 domain, C-X8-C-X2-C motif"/>
    <property type="match status" value="2"/>
</dbReference>
<evidence type="ECO:0000259" key="7">
    <source>
        <dbReference type="PROSITE" id="PS51473"/>
    </source>
</evidence>
<dbReference type="AlphaFoldDB" id="A0A7N0U564"/>
<keyword evidence="9" id="KW-1185">Reference proteome</keyword>
<comment type="subcellular location">
    <subcellularLocation>
        <location evidence="1">Secreted</location>
    </subcellularLocation>
</comment>
<evidence type="ECO:0000313" key="9">
    <source>
        <dbReference type="Proteomes" id="UP000594263"/>
    </source>
</evidence>
<evidence type="ECO:0000313" key="8">
    <source>
        <dbReference type="EnsemblPlants" id="Kaladp0055s0018.1.v1.1.CDS.1"/>
    </source>
</evidence>
<evidence type="ECO:0000256" key="3">
    <source>
        <dbReference type="ARBA" id="ARBA00022729"/>
    </source>
</evidence>
<name>A0A7N0U564_KALFE</name>
<keyword evidence="2" id="KW-0964">Secreted</keyword>
<comment type="similarity">
    <text evidence="5">Belongs to the cysteine-rich repeat secretory protein family.</text>
</comment>
<dbReference type="EnsemblPlants" id="Kaladp0055s0018.1.v1.1">
    <property type="protein sequence ID" value="Kaladp0055s0018.1.v1.1.CDS.1"/>
    <property type="gene ID" value="Kaladp0055s0018.v1.1"/>
</dbReference>
<feature type="domain" description="Gnk2-homologous" evidence="7">
    <location>
        <begin position="29"/>
        <end position="128"/>
    </location>
</feature>
<dbReference type="Proteomes" id="UP000594263">
    <property type="component" value="Unplaced"/>
</dbReference>
<keyword evidence="4" id="KW-0677">Repeat</keyword>
<dbReference type="PANTHER" id="PTHR32411">
    <property type="entry name" value="CYSTEINE-RICH REPEAT SECRETORY PROTEIN 38-RELATED"/>
    <property type="match status" value="1"/>
</dbReference>
<dbReference type="Gramene" id="Kaladp0055s0018.1.v1.1">
    <property type="protein sequence ID" value="Kaladp0055s0018.1.v1.1.CDS.1"/>
    <property type="gene ID" value="Kaladp0055s0018.v1.1"/>
</dbReference>
<dbReference type="InterPro" id="IPR038408">
    <property type="entry name" value="GNK2_sf"/>
</dbReference>
<dbReference type="Pfam" id="PF01657">
    <property type="entry name" value="Stress-antifung"/>
    <property type="match status" value="2"/>
</dbReference>
<protein>
    <recommendedName>
        <fullName evidence="7">Gnk2-homologous domain-containing protein</fullName>
    </recommendedName>
</protein>
<dbReference type="GO" id="GO:0005576">
    <property type="term" value="C:extracellular region"/>
    <property type="evidence" value="ECO:0007669"/>
    <property type="project" value="UniProtKB-SubCell"/>
</dbReference>
<organism evidence="8 9">
    <name type="scientific">Kalanchoe fedtschenkoi</name>
    <name type="common">Lavender scallops</name>
    <name type="synonym">South American air plant</name>
    <dbReference type="NCBI Taxonomy" id="63787"/>
    <lineage>
        <taxon>Eukaryota</taxon>
        <taxon>Viridiplantae</taxon>
        <taxon>Streptophyta</taxon>
        <taxon>Embryophyta</taxon>
        <taxon>Tracheophyta</taxon>
        <taxon>Spermatophyta</taxon>
        <taxon>Magnoliopsida</taxon>
        <taxon>eudicotyledons</taxon>
        <taxon>Gunneridae</taxon>
        <taxon>Pentapetalae</taxon>
        <taxon>Saxifragales</taxon>
        <taxon>Crassulaceae</taxon>
        <taxon>Kalanchoe</taxon>
    </lineage>
</organism>
<evidence type="ECO:0000256" key="2">
    <source>
        <dbReference type="ARBA" id="ARBA00022525"/>
    </source>
</evidence>
<reference evidence="8" key="1">
    <citation type="submission" date="2021-01" db="UniProtKB">
        <authorList>
            <consortium name="EnsemblPlants"/>
        </authorList>
    </citation>
    <scope>IDENTIFICATION</scope>
</reference>
<accession>A0A7N0U564</accession>
<dbReference type="InterPro" id="IPR002902">
    <property type="entry name" value="GNK2"/>
</dbReference>